<reference evidence="2" key="2">
    <citation type="submission" date="2023-06" db="EMBL/GenBank/DDBJ databases">
        <authorList>
            <consortium name="Lawrence Berkeley National Laboratory"/>
            <person name="Haridas S."/>
            <person name="Hensen N."/>
            <person name="Bonometti L."/>
            <person name="Westerberg I."/>
            <person name="Brannstrom I.O."/>
            <person name="Guillou S."/>
            <person name="Cros-Aarteil S."/>
            <person name="Calhoun S."/>
            <person name="Kuo A."/>
            <person name="Mondo S."/>
            <person name="Pangilinan J."/>
            <person name="Riley R."/>
            <person name="LaButti K."/>
            <person name="Andreopoulos B."/>
            <person name="Lipzen A."/>
            <person name="Chen C."/>
            <person name="Yanf M."/>
            <person name="Daum C."/>
            <person name="Ng V."/>
            <person name="Clum A."/>
            <person name="Steindorff A."/>
            <person name="Ohm R."/>
            <person name="Martin F."/>
            <person name="Silar P."/>
            <person name="Natvig D."/>
            <person name="Lalanne C."/>
            <person name="Gautier V."/>
            <person name="Ament-velasquez S.L."/>
            <person name="Kruys A."/>
            <person name="Hutchinson M.I."/>
            <person name="Powell A.J."/>
            <person name="Barry K."/>
            <person name="Miller A.N."/>
            <person name="Grigoriev I.V."/>
            <person name="Debuchy R."/>
            <person name="Gladieux P."/>
            <person name="Thoren M.H."/>
            <person name="Johannesson H."/>
        </authorList>
    </citation>
    <scope>NUCLEOTIDE SEQUENCE</scope>
    <source>
        <strain evidence="2">CBS 232.78</strain>
    </source>
</reference>
<reference evidence="2" key="1">
    <citation type="journal article" date="2023" name="Mol. Phylogenet. Evol.">
        <title>Genome-scale phylogeny and comparative genomics of the fungal order Sordariales.</title>
        <authorList>
            <person name="Hensen N."/>
            <person name="Bonometti L."/>
            <person name="Westerberg I."/>
            <person name="Brannstrom I.O."/>
            <person name="Guillou S."/>
            <person name="Cros-Aarteil S."/>
            <person name="Calhoun S."/>
            <person name="Haridas S."/>
            <person name="Kuo A."/>
            <person name="Mondo S."/>
            <person name="Pangilinan J."/>
            <person name="Riley R."/>
            <person name="LaButti K."/>
            <person name="Andreopoulos B."/>
            <person name="Lipzen A."/>
            <person name="Chen C."/>
            <person name="Yan M."/>
            <person name="Daum C."/>
            <person name="Ng V."/>
            <person name="Clum A."/>
            <person name="Steindorff A."/>
            <person name="Ohm R.A."/>
            <person name="Martin F."/>
            <person name="Silar P."/>
            <person name="Natvig D.O."/>
            <person name="Lalanne C."/>
            <person name="Gautier V."/>
            <person name="Ament-Velasquez S.L."/>
            <person name="Kruys A."/>
            <person name="Hutchinson M.I."/>
            <person name="Powell A.J."/>
            <person name="Barry K."/>
            <person name="Miller A.N."/>
            <person name="Grigoriev I.V."/>
            <person name="Debuchy R."/>
            <person name="Gladieux P."/>
            <person name="Hiltunen Thoren M."/>
            <person name="Johannesson H."/>
        </authorList>
    </citation>
    <scope>NUCLEOTIDE SEQUENCE</scope>
    <source>
        <strain evidence="2">CBS 232.78</strain>
    </source>
</reference>
<feature type="region of interest" description="Disordered" evidence="1">
    <location>
        <begin position="270"/>
        <end position="316"/>
    </location>
</feature>
<evidence type="ECO:0000313" key="3">
    <source>
        <dbReference type="Proteomes" id="UP001285441"/>
    </source>
</evidence>
<evidence type="ECO:0000256" key="1">
    <source>
        <dbReference type="SAM" id="MobiDB-lite"/>
    </source>
</evidence>
<name>A0AAE0U497_9PEZI</name>
<proteinExistence type="predicted"/>
<comment type="caution">
    <text evidence="2">The sequence shown here is derived from an EMBL/GenBank/DDBJ whole genome shotgun (WGS) entry which is preliminary data.</text>
</comment>
<gene>
    <name evidence="2" type="ORF">B0H63DRAFT_538204</name>
</gene>
<organism evidence="2 3">
    <name type="scientific">Podospora didyma</name>
    <dbReference type="NCBI Taxonomy" id="330526"/>
    <lineage>
        <taxon>Eukaryota</taxon>
        <taxon>Fungi</taxon>
        <taxon>Dikarya</taxon>
        <taxon>Ascomycota</taxon>
        <taxon>Pezizomycotina</taxon>
        <taxon>Sordariomycetes</taxon>
        <taxon>Sordariomycetidae</taxon>
        <taxon>Sordariales</taxon>
        <taxon>Podosporaceae</taxon>
        <taxon>Podospora</taxon>
    </lineage>
</organism>
<dbReference type="AlphaFoldDB" id="A0AAE0U497"/>
<dbReference type="EMBL" id="JAULSW010000002">
    <property type="protein sequence ID" value="KAK3390039.1"/>
    <property type="molecule type" value="Genomic_DNA"/>
</dbReference>
<evidence type="ECO:0000313" key="2">
    <source>
        <dbReference type="EMBL" id="KAK3390039.1"/>
    </source>
</evidence>
<protein>
    <submittedName>
        <fullName evidence="2">Uncharacterized protein</fullName>
    </submittedName>
</protein>
<keyword evidence="3" id="KW-1185">Reference proteome</keyword>
<sequence length="327" mass="35506">MSRASPIRLASPPHFLDARNCAPTIIAEPHAILRENWPCSPDPAPESETNGSVWTACSSPSAACTRTSWKPVFAAFPSISTAMAVIIPSEAGYFLHTYSWSYFDADPASRTNHAEAKHRLASDLGGGTPLSRHASFEKAGPLPGKPQTLSKHIRSLLGIRASLDGKKEHLWRAGNPVYLRVLYQGSLSSSPLVIQDAIQLPTEEKILPHEDRPKYMKKVAYKQEQDGSRTYRLIAVVRLRSSPQKMDRIQTYTRFGDCVRPENMGVGVGSVAGEVVGNSGTPTSSSRRKHLIGGGGSSSSGTPLDGDNNPYDDEKVVSERDCLALQL</sequence>
<dbReference type="Proteomes" id="UP001285441">
    <property type="component" value="Unassembled WGS sequence"/>
</dbReference>
<accession>A0AAE0U497</accession>